<dbReference type="Pfam" id="PF02518">
    <property type="entry name" value="HATPase_c"/>
    <property type="match status" value="1"/>
</dbReference>
<name>A0A4V1MAP2_9BACT</name>
<keyword evidence="6" id="KW-0808">Transferase</keyword>
<dbReference type="InterPro" id="IPR003594">
    <property type="entry name" value="HATPase_dom"/>
</dbReference>
<reference evidence="6 7" key="1">
    <citation type="submission" date="2019-01" db="EMBL/GenBank/DDBJ databases">
        <title>Filimonas sp. strain TTM-71.</title>
        <authorList>
            <person name="Chen W.-M."/>
        </authorList>
    </citation>
    <scope>NUCLEOTIDE SEQUENCE [LARGE SCALE GENOMIC DNA]</scope>
    <source>
        <strain evidence="6 7">TTM-71</strain>
    </source>
</reference>
<feature type="transmembrane region" description="Helical" evidence="4">
    <location>
        <begin position="60"/>
        <end position="81"/>
    </location>
</feature>
<evidence type="ECO:0000256" key="1">
    <source>
        <dbReference type="ARBA" id="ARBA00000085"/>
    </source>
</evidence>
<dbReference type="SMART" id="SM00387">
    <property type="entry name" value="HATPase_c"/>
    <property type="match status" value="1"/>
</dbReference>
<dbReference type="GO" id="GO:0000155">
    <property type="term" value="F:phosphorelay sensor kinase activity"/>
    <property type="evidence" value="ECO:0007669"/>
    <property type="project" value="InterPro"/>
</dbReference>
<evidence type="ECO:0000313" key="6">
    <source>
        <dbReference type="EMBL" id="RXK86566.1"/>
    </source>
</evidence>
<dbReference type="InterPro" id="IPR036097">
    <property type="entry name" value="HisK_dim/P_sf"/>
</dbReference>
<dbReference type="AlphaFoldDB" id="A0A4V1MAP2"/>
<gene>
    <name evidence="6" type="ORF">ESB13_07105</name>
</gene>
<keyword evidence="4" id="KW-0472">Membrane</keyword>
<dbReference type="PROSITE" id="PS50109">
    <property type="entry name" value="HIS_KIN"/>
    <property type="match status" value="1"/>
</dbReference>
<evidence type="ECO:0000256" key="4">
    <source>
        <dbReference type="SAM" id="Phobius"/>
    </source>
</evidence>
<keyword evidence="6" id="KW-0418">Kinase</keyword>
<keyword evidence="3" id="KW-0597">Phosphoprotein</keyword>
<dbReference type="Proteomes" id="UP000290545">
    <property type="component" value="Unassembled WGS sequence"/>
</dbReference>
<dbReference type="PRINTS" id="PR00344">
    <property type="entry name" value="BCTRLSENSOR"/>
</dbReference>
<keyword evidence="7" id="KW-1185">Reference proteome</keyword>
<evidence type="ECO:0000256" key="3">
    <source>
        <dbReference type="ARBA" id="ARBA00022553"/>
    </source>
</evidence>
<evidence type="ECO:0000313" key="7">
    <source>
        <dbReference type="Proteomes" id="UP000290545"/>
    </source>
</evidence>
<dbReference type="EMBL" id="SDHZ01000001">
    <property type="protein sequence ID" value="RXK86566.1"/>
    <property type="molecule type" value="Genomic_DNA"/>
</dbReference>
<feature type="transmembrane region" description="Helical" evidence="4">
    <location>
        <begin position="166"/>
        <end position="183"/>
    </location>
</feature>
<dbReference type="InterPro" id="IPR003661">
    <property type="entry name" value="HisK_dim/P_dom"/>
</dbReference>
<comment type="catalytic activity">
    <reaction evidence="1">
        <text>ATP + protein L-histidine = ADP + protein N-phospho-L-histidine.</text>
        <dbReference type="EC" id="2.7.13.3"/>
    </reaction>
</comment>
<dbReference type="SUPFAM" id="SSF47384">
    <property type="entry name" value="Homodimeric domain of signal transducing histidine kinase"/>
    <property type="match status" value="1"/>
</dbReference>
<dbReference type="SUPFAM" id="SSF55874">
    <property type="entry name" value="ATPase domain of HSP90 chaperone/DNA topoisomerase II/histidine kinase"/>
    <property type="match status" value="1"/>
</dbReference>
<dbReference type="CDD" id="cd00082">
    <property type="entry name" value="HisKA"/>
    <property type="match status" value="1"/>
</dbReference>
<dbReference type="Gene3D" id="1.10.287.130">
    <property type="match status" value="1"/>
</dbReference>
<proteinExistence type="predicted"/>
<comment type="caution">
    <text evidence="6">The sequence shown here is derived from an EMBL/GenBank/DDBJ whole genome shotgun (WGS) entry which is preliminary data.</text>
</comment>
<feature type="domain" description="Histidine kinase" evidence="5">
    <location>
        <begin position="214"/>
        <end position="430"/>
    </location>
</feature>
<dbReference type="PANTHER" id="PTHR43547">
    <property type="entry name" value="TWO-COMPONENT HISTIDINE KINASE"/>
    <property type="match status" value="1"/>
</dbReference>
<organism evidence="6 7">
    <name type="scientific">Filimonas effusa</name>
    <dbReference type="NCBI Taxonomy" id="2508721"/>
    <lineage>
        <taxon>Bacteria</taxon>
        <taxon>Pseudomonadati</taxon>
        <taxon>Bacteroidota</taxon>
        <taxon>Chitinophagia</taxon>
        <taxon>Chitinophagales</taxon>
        <taxon>Chitinophagaceae</taxon>
        <taxon>Filimonas</taxon>
    </lineage>
</organism>
<accession>A0A4V1MAP2</accession>
<keyword evidence="4" id="KW-1133">Transmembrane helix</keyword>
<keyword evidence="4" id="KW-0812">Transmembrane</keyword>
<evidence type="ECO:0000256" key="2">
    <source>
        <dbReference type="ARBA" id="ARBA00012438"/>
    </source>
</evidence>
<dbReference type="EC" id="2.7.13.3" evidence="2"/>
<dbReference type="OrthoDB" id="9810447at2"/>
<dbReference type="InterPro" id="IPR005467">
    <property type="entry name" value="His_kinase_dom"/>
</dbReference>
<dbReference type="InterPro" id="IPR004358">
    <property type="entry name" value="Sig_transdc_His_kin-like_C"/>
</dbReference>
<feature type="transmembrane region" description="Helical" evidence="4">
    <location>
        <begin position="112"/>
        <end position="127"/>
    </location>
</feature>
<feature type="transmembrane region" description="Helical" evidence="4">
    <location>
        <begin position="134"/>
        <end position="154"/>
    </location>
</feature>
<sequence length="442" mass="50597">MSGNSLFLPLLNIIKRLLHIGITPILSFQERRRILVLNAAGLFGGTSSMIMFFFNLYYKIYALSLLNIVTWITGYSVFFIHRSAYSKPLLMAVGCIYSLAAAASAILYHNSVEYFLLLYIGVYFIILEDMRMIILFSFLNIVLFLTVSFGLIHVEWFAPVSAMHRHFVMLNGIFLFLFFLYYFKTQSQAYRKEIESRVRELDILNYNKEKLFAIMAHDIKAPISSLLTTLRMIQDGDLSPMDLKEISGTLLKQVTGVHENLITILHWSKSQLKGMEIRPRSVPLYFHIMKTVEFMQPAAELKRQRIDFSEVKSLNGWIDPDHLELILRNLLGNAIKFSYQGRTIRIRTIRENTFIRIEIEDEGMGISLVNAALLRNKLSFISTYGTENEKGTGLGLNLCKEFITLNGGDLQFESKEGIGSTFKVFILRQEPIPGMSTNAGKI</sequence>
<feature type="transmembrane region" description="Helical" evidence="4">
    <location>
        <begin position="35"/>
        <end position="54"/>
    </location>
</feature>
<dbReference type="Gene3D" id="3.30.565.10">
    <property type="entry name" value="Histidine kinase-like ATPase, C-terminal domain"/>
    <property type="match status" value="1"/>
</dbReference>
<dbReference type="InterPro" id="IPR036890">
    <property type="entry name" value="HATPase_C_sf"/>
</dbReference>
<protein>
    <recommendedName>
        <fullName evidence="2">histidine kinase</fullName>
        <ecNumber evidence="2">2.7.13.3</ecNumber>
    </recommendedName>
</protein>
<dbReference type="PANTHER" id="PTHR43547:SF2">
    <property type="entry name" value="HYBRID SIGNAL TRANSDUCTION HISTIDINE KINASE C"/>
    <property type="match status" value="1"/>
</dbReference>
<evidence type="ECO:0000259" key="5">
    <source>
        <dbReference type="PROSITE" id="PS50109"/>
    </source>
</evidence>